<protein>
    <recommendedName>
        <fullName evidence="1">ABC-three component systems C-terminal domain-containing protein</fullName>
    </recommendedName>
</protein>
<accession>A0A3E1AZ08</accession>
<dbReference type="EMBL" id="NAOO01000045">
    <property type="protein sequence ID" value="RFB82156.1"/>
    <property type="molecule type" value="Genomic_DNA"/>
</dbReference>
<gene>
    <name evidence="2" type="ORF">B5K10_31085</name>
</gene>
<sequence>MCKNWLGEGTTAFAEGRDGGRDARFFGTAQTYPSTESLWSGHVVIQAKHTATPNASCSDNDFKRYFQPGDKSELPKVAKLIEEGVLHFYLVFTNRKLPAGADLKILKKVRALPLTDAAIIGLEEINRFLHQTPAVARALPVNEYARPFEFSSEDMVDVIIALKDAIEMDGNAFESAVDFSLVNKKKVKNKVNRMSDEYYQTVIVNQYMPLFDKMRSFLRNERNSEYRDIYHDIADELRQKIVLYRDRFDNFEEIIGYLFDIIKEARPELRGKRRYVTFLLCYMYDDCDIGEREPAV</sequence>
<reference evidence="2 3" key="1">
    <citation type="submission" date="2017-03" db="EMBL/GenBank/DDBJ databases">
        <title>Genome analysis of Rhizobial strains effectives or ineffectives for nitrogen fixation isolated from bean seeds.</title>
        <authorList>
            <person name="Peralta H."/>
            <person name="Aguilar-Vera A."/>
            <person name="Mora Y."/>
            <person name="Vargas-Lagunas C."/>
            <person name="Girard L."/>
            <person name="Mora J."/>
        </authorList>
    </citation>
    <scope>NUCLEOTIDE SEQUENCE [LARGE SCALE GENOMIC DNA]</scope>
    <source>
        <strain evidence="2 3">CCGM5</strain>
    </source>
</reference>
<dbReference type="InterPro" id="IPR046917">
    <property type="entry name" value="ABC-3C_CTD12"/>
</dbReference>
<evidence type="ECO:0000313" key="3">
    <source>
        <dbReference type="Proteomes" id="UP000256748"/>
    </source>
</evidence>
<comment type="caution">
    <text evidence="2">The sequence shown here is derived from an EMBL/GenBank/DDBJ whole genome shotgun (WGS) entry which is preliminary data.</text>
</comment>
<dbReference type="Pfam" id="PF20279">
    <property type="entry name" value="CTD12"/>
    <property type="match status" value="1"/>
</dbReference>
<evidence type="ECO:0000259" key="1">
    <source>
        <dbReference type="Pfam" id="PF20279"/>
    </source>
</evidence>
<name>A0A3E1AZ08_RHILT</name>
<organism evidence="2 3">
    <name type="scientific">Rhizobium leguminosarum bv. trifolii</name>
    <dbReference type="NCBI Taxonomy" id="386"/>
    <lineage>
        <taxon>Bacteria</taxon>
        <taxon>Pseudomonadati</taxon>
        <taxon>Pseudomonadota</taxon>
        <taxon>Alphaproteobacteria</taxon>
        <taxon>Hyphomicrobiales</taxon>
        <taxon>Rhizobiaceae</taxon>
        <taxon>Rhizobium/Agrobacterium group</taxon>
        <taxon>Rhizobium</taxon>
    </lineage>
</organism>
<proteinExistence type="predicted"/>
<feature type="domain" description="ABC-three component systems C-terminal" evidence="1">
    <location>
        <begin position="146"/>
        <end position="290"/>
    </location>
</feature>
<dbReference type="Proteomes" id="UP000256748">
    <property type="component" value="Unassembled WGS sequence"/>
</dbReference>
<dbReference type="AlphaFoldDB" id="A0A3E1AZ08"/>
<evidence type="ECO:0000313" key="2">
    <source>
        <dbReference type="EMBL" id="RFB82156.1"/>
    </source>
</evidence>